<dbReference type="EMBL" id="JBHUMR010000008">
    <property type="protein sequence ID" value="MFD2616635.1"/>
    <property type="molecule type" value="Genomic_DNA"/>
</dbReference>
<feature type="transmembrane region" description="Helical" evidence="6">
    <location>
        <begin position="83"/>
        <end position="106"/>
    </location>
</feature>
<keyword evidence="2" id="KW-1003">Cell membrane</keyword>
<keyword evidence="4 6" id="KW-1133">Transmembrane helix</keyword>
<evidence type="ECO:0000256" key="4">
    <source>
        <dbReference type="ARBA" id="ARBA00022989"/>
    </source>
</evidence>
<dbReference type="RefSeq" id="WP_246092634.1">
    <property type="nucleotide sequence ID" value="NZ_JBHUMR010000008.1"/>
</dbReference>
<feature type="transmembrane region" description="Helical" evidence="6">
    <location>
        <begin position="159"/>
        <end position="179"/>
    </location>
</feature>
<dbReference type="Pfam" id="PF02588">
    <property type="entry name" value="YitT_membrane"/>
    <property type="match status" value="1"/>
</dbReference>
<keyword evidence="5 6" id="KW-0472">Membrane</keyword>
<evidence type="ECO:0000256" key="3">
    <source>
        <dbReference type="ARBA" id="ARBA00022692"/>
    </source>
</evidence>
<feature type="transmembrane region" description="Helical" evidence="6">
    <location>
        <begin position="17"/>
        <end position="36"/>
    </location>
</feature>
<evidence type="ECO:0000256" key="1">
    <source>
        <dbReference type="ARBA" id="ARBA00004651"/>
    </source>
</evidence>
<proteinExistence type="predicted"/>
<gene>
    <name evidence="7" type="ORF">ACFSTF_04845</name>
</gene>
<evidence type="ECO:0000313" key="7">
    <source>
        <dbReference type="EMBL" id="MFD2616635.1"/>
    </source>
</evidence>
<dbReference type="Proteomes" id="UP001597458">
    <property type="component" value="Unassembled WGS sequence"/>
</dbReference>
<dbReference type="PANTHER" id="PTHR33545">
    <property type="entry name" value="UPF0750 MEMBRANE PROTEIN YITT-RELATED"/>
    <property type="match status" value="1"/>
</dbReference>
<comment type="caution">
    <text evidence="7">The sequence shown here is derived from an EMBL/GenBank/DDBJ whole genome shotgun (WGS) entry which is preliminary data.</text>
</comment>
<evidence type="ECO:0000256" key="6">
    <source>
        <dbReference type="SAM" id="Phobius"/>
    </source>
</evidence>
<feature type="transmembrane region" description="Helical" evidence="6">
    <location>
        <begin position="112"/>
        <end position="131"/>
    </location>
</feature>
<sequence>MKRHNTIYVLSYLSKKYILIFIGAVIQGFSMGVFLFPNAIPTGGAAGLTVLLNYWIHLPLSVTLWILNSSVLLFAYQYLGGGYVVGTLFGITVTSVSIDVFGKLLVTPFSNVWIDVFFGSIFFGIGISFLLRQGISNGGIGVIAYIISRYRHVDPGKPMFWINGIIFVITAYVIDWQIVIQAILCQWISTKIINWLYNLSIEAKVPSLAWRKK</sequence>
<protein>
    <submittedName>
        <fullName evidence="7">YitT family protein</fullName>
    </submittedName>
</protein>
<reference evidence="8" key="1">
    <citation type="journal article" date="2019" name="Int. J. Syst. Evol. Microbiol.">
        <title>The Global Catalogue of Microorganisms (GCM) 10K type strain sequencing project: providing services to taxonomists for standard genome sequencing and annotation.</title>
        <authorList>
            <consortium name="The Broad Institute Genomics Platform"/>
            <consortium name="The Broad Institute Genome Sequencing Center for Infectious Disease"/>
            <person name="Wu L."/>
            <person name="Ma J."/>
        </authorList>
    </citation>
    <scope>NUCLEOTIDE SEQUENCE [LARGE SCALE GENOMIC DNA]</scope>
    <source>
        <strain evidence="8">TISTR 2241</strain>
    </source>
</reference>
<accession>A0ABW5PP49</accession>
<keyword evidence="3 6" id="KW-0812">Transmembrane</keyword>
<keyword evidence="8" id="KW-1185">Reference proteome</keyword>
<organism evidence="7 8">
    <name type="scientific">Terrilactibacillus laevilacticus</name>
    <dbReference type="NCBI Taxonomy" id="1380157"/>
    <lineage>
        <taxon>Bacteria</taxon>
        <taxon>Bacillati</taxon>
        <taxon>Bacillota</taxon>
        <taxon>Bacilli</taxon>
        <taxon>Bacillales</taxon>
        <taxon>Bacillaceae</taxon>
        <taxon>Terrilactibacillus</taxon>
    </lineage>
</organism>
<evidence type="ECO:0000256" key="5">
    <source>
        <dbReference type="ARBA" id="ARBA00023136"/>
    </source>
</evidence>
<evidence type="ECO:0000256" key="2">
    <source>
        <dbReference type="ARBA" id="ARBA00022475"/>
    </source>
</evidence>
<feature type="transmembrane region" description="Helical" evidence="6">
    <location>
        <begin position="56"/>
        <end position="76"/>
    </location>
</feature>
<evidence type="ECO:0000313" key="8">
    <source>
        <dbReference type="Proteomes" id="UP001597458"/>
    </source>
</evidence>
<dbReference type="InterPro" id="IPR051461">
    <property type="entry name" value="UPF0750_membrane"/>
</dbReference>
<comment type="subcellular location">
    <subcellularLocation>
        <location evidence="1">Cell membrane</location>
        <topology evidence="1">Multi-pass membrane protein</topology>
    </subcellularLocation>
</comment>
<dbReference type="PANTHER" id="PTHR33545:SF9">
    <property type="entry name" value="UPF0750 MEMBRANE PROTEIN YITE"/>
    <property type="match status" value="1"/>
</dbReference>
<name>A0ABW5PP49_9BACI</name>
<dbReference type="InterPro" id="IPR003740">
    <property type="entry name" value="YitT"/>
</dbReference>